<dbReference type="RefSeq" id="WP_015943205.1">
    <property type="nucleotide sequence ID" value="NC_011830.1"/>
</dbReference>
<evidence type="ECO:0000313" key="2">
    <source>
        <dbReference type="EMBL" id="ACL19165.1"/>
    </source>
</evidence>
<dbReference type="AlphaFoldDB" id="B8FZU1"/>
<dbReference type="Proteomes" id="UP000007726">
    <property type="component" value="Chromosome"/>
</dbReference>
<evidence type="ECO:0000256" key="1">
    <source>
        <dbReference type="SAM" id="MobiDB-lite"/>
    </source>
</evidence>
<dbReference type="KEGG" id="dhd:Dhaf_1105"/>
<feature type="compositionally biased region" description="Basic and acidic residues" evidence="1">
    <location>
        <begin position="10"/>
        <end position="28"/>
    </location>
</feature>
<dbReference type="EMBL" id="CP001336">
    <property type="protein sequence ID" value="ACL19165.1"/>
    <property type="molecule type" value="Genomic_DNA"/>
</dbReference>
<gene>
    <name evidence="2" type="ordered locus">Dhaf_1105</name>
</gene>
<accession>B8FZU1</accession>
<sequence length="133" mass="14954">MKMNGNETEECCHDHQHHQTEQRSDNIESHRHNDALVCSGNRNIIGDLEVVKKKLRDEMGMFAEWVEKRDGIIGHIKASIEVSGPAFVLSTTGGEVSSREVSSTTIHVSIVVIVFQMDKQKTEDQIEALLDKL</sequence>
<protein>
    <submittedName>
        <fullName evidence="2">Uncharacterized protein</fullName>
    </submittedName>
</protein>
<reference evidence="2 3" key="1">
    <citation type="journal article" date="2012" name="BMC Microbiol.">
        <title>Genome sequence of Desulfitobacterium hafniense DCB-2, a Gram-positive anaerobe capable of dehalogenation and metal reduction.</title>
        <authorList>
            <person name="Kim S.H."/>
            <person name="Harzman C."/>
            <person name="Davis J.K."/>
            <person name="Hutcheson R."/>
            <person name="Broderick J.B."/>
            <person name="Marsh T.L."/>
            <person name="Tiedje J.M."/>
        </authorList>
    </citation>
    <scope>NUCLEOTIDE SEQUENCE [LARGE SCALE GENOMIC DNA]</scope>
    <source>
        <strain evidence="3">DSM 10664 / DCB-2</strain>
    </source>
</reference>
<proteinExistence type="predicted"/>
<evidence type="ECO:0000313" key="3">
    <source>
        <dbReference type="Proteomes" id="UP000007726"/>
    </source>
</evidence>
<name>B8FZU1_DESHD</name>
<organism evidence="2 3">
    <name type="scientific">Desulfitobacterium hafniense (strain DSM 10664 / DCB-2)</name>
    <dbReference type="NCBI Taxonomy" id="272564"/>
    <lineage>
        <taxon>Bacteria</taxon>
        <taxon>Bacillati</taxon>
        <taxon>Bacillota</taxon>
        <taxon>Clostridia</taxon>
        <taxon>Eubacteriales</taxon>
        <taxon>Desulfitobacteriaceae</taxon>
        <taxon>Desulfitobacterium</taxon>
    </lineage>
</organism>
<feature type="region of interest" description="Disordered" evidence="1">
    <location>
        <begin position="1"/>
        <end position="28"/>
    </location>
</feature>
<dbReference type="HOGENOM" id="CLU_1903299_0_0_9"/>